<dbReference type="EMBL" id="WSEK01000004">
    <property type="protein sequence ID" value="MVQ48090.1"/>
    <property type="molecule type" value="Genomic_DNA"/>
</dbReference>
<accession>A0A6L6XLY1</accession>
<organism evidence="3 4">
    <name type="scientific">Nocardioides agri</name>
    <dbReference type="NCBI Taxonomy" id="2682843"/>
    <lineage>
        <taxon>Bacteria</taxon>
        <taxon>Bacillati</taxon>
        <taxon>Actinomycetota</taxon>
        <taxon>Actinomycetes</taxon>
        <taxon>Propionibacteriales</taxon>
        <taxon>Nocardioidaceae</taxon>
        <taxon>Nocardioides</taxon>
    </lineage>
</organism>
<dbReference type="PANTHER" id="PTHR43841">
    <property type="entry name" value="3-HYDROXYACYL-THIOESTER DEHYDRATASE HTDX-RELATED"/>
    <property type="match status" value="1"/>
</dbReference>
<name>A0A6L6XLY1_9ACTN</name>
<proteinExistence type="inferred from homology"/>
<dbReference type="AlphaFoldDB" id="A0A6L6XLY1"/>
<gene>
    <name evidence="3" type="ORF">GON03_02780</name>
</gene>
<evidence type="ECO:0000256" key="1">
    <source>
        <dbReference type="ARBA" id="ARBA00005254"/>
    </source>
</evidence>
<evidence type="ECO:0000313" key="3">
    <source>
        <dbReference type="EMBL" id="MVQ48090.1"/>
    </source>
</evidence>
<dbReference type="SUPFAM" id="SSF54637">
    <property type="entry name" value="Thioesterase/thiol ester dehydrase-isomerase"/>
    <property type="match status" value="1"/>
</dbReference>
<feature type="domain" description="MaoC-like" evidence="2">
    <location>
        <begin position="18"/>
        <end position="105"/>
    </location>
</feature>
<dbReference type="PANTHER" id="PTHR43841:SF3">
    <property type="entry name" value="(3R)-HYDROXYACYL-ACP DEHYDRATASE SUBUNIT HADB"/>
    <property type="match status" value="1"/>
</dbReference>
<evidence type="ECO:0000259" key="2">
    <source>
        <dbReference type="Pfam" id="PF01575"/>
    </source>
</evidence>
<dbReference type="Proteomes" id="UP000473525">
    <property type="component" value="Unassembled WGS sequence"/>
</dbReference>
<evidence type="ECO:0000313" key="4">
    <source>
        <dbReference type="Proteomes" id="UP000473525"/>
    </source>
</evidence>
<dbReference type="Pfam" id="PF01575">
    <property type="entry name" value="MaoC_dehydratas"/>
    <property type="match status" value="1"/>
</dbReference>
<reference evidence="3 4" key="1">
    <citation type="submission" date="2019-12" db="EMBL/GenBank/DDBJ databases">
        <authorList>
            <person name="Huq M.A."/>
        </authorList>
    </citation>
    <scope>NUCLEOTIDE SEQUENCE [LARGE SCALE GENOMIC DNA]</scope>
    <source>
        <strain evidence="3 4">MAH-18</strain>
    </source>
</reference>
<dbReference type="Gene3D" id="3.10.129.10">
    <property type="entry name" value="Hotdog Thioesterase"/>
    <property type="match status" value="1"/>
</dbReference>
<comment type="similarity">
    <text evidence="1">Belongs to the enoyl-CoA hydratase/isomerase family.</text>
</comment>
<dbReference type="RefSeq" id="WP_157340171.1">
    <property type="nucleotide sequence ID" value="NZ_WSEK01000004.1"/>
</dbReference>
<keyword evidence="4" id="KW-1185">Reference proteome</keyword>
<dbReference type="InterPro" id="IPR002539">
    <property type="entry name" value="MaoC-like_dom"/>
</dbReference>
<sequence length="131" mass="13795">MIAADLAPGAVLSLECPTITRTALALYAGASGDHNPVHIDIDACRAVGIDDVFAHGMLSMAYLGRLLTDSFPQQSVRSFEVRFTAITPVNASPTCHATVTDVEDGHAHLDLSVQLPDGTETLRGRAVVSLP</sequence>
<dbReference type="InterPro" id="IPR029069">
    <property type="entry name" value="HotDog_dom_sf"/>
</dbReference>
<comment type="caution">
    <text evidence="3">The sequence shown here is derived from an EMBL/GenBank/DDBJ whole genome shotgun (WGS) entry which is preliminary data.</text>
</comment>
<protein>
    <submittedName>
        <fullName evidence="3">Dehydratase</fullName>
    </submittedName>
</protein>